<sequence>MQMTIKDQNKLIVIYAPLLVLIACFIVIVLSISPSGFSTTENSVVIF</sequence>
<accession>A0ABY4Y7L8</accession>
<reference evidence="2" key="1">
    <citation type="submission" date="2021-03" db="EMBL/GenBank/DDBJ databases">
        <title>Legionella lytica PCM 2298.</title>
        <authorList>
            <person name="Koper P."/>
        </authorList>
    </citation>
    <scope>NUCLEOTIDE SEQUENCE</scope>
    <source>
        <strain evidence="2">PCM 2298</strain>
    </source>
</reference>
<evidence type="ECO:0000313" key="2">
    <source>
        <dbReference type="EMBL" id="USQ13635.1"/>
    </source>
</evidence>
<feature type="transmembrane region" description="Helical" evidence="1">
    <location>
        <begin position="12"/>
        <end position="32"/>
    </location>
</feature>
<dbReference type="RefSeq" id="WP_252579937.1">
    <property type="nucleotide sequence ID" value="NZ_CP071527.1"/>
</dbReference>
<name>A0ABY4Y7L8_9GAMM</name>
<evidence type="ECO:0000313" key="3">
    <source>
        <dbReference type="Proteomes" id="UP001057474"/>
    </source>
</evidence>
<keyword evidence="1" id="KW-0812">Transmembrane</keyword>
<protein>
    <submittedName>
        <fullName evidence="2">Uncharacterized protein</fullName>
    </submittedName>
</protein>
<keyword evidence="1" id="KW-1133">Transmembrane helix</keyword>
<proteinExistence type="predicted"/>
<evidence type="ECO:0000256" key="1">
    <source>
        <dbReference type="SAM" id="Phobius"/>
    </source>
</evidence>
<dbReference type="PROSITE" id="PS51257">
    <property type="entry name" value="PROKAR_LIPOPROTEIN"/>
    <property type="match status" value="1"/>
</dbReference>
<gene>
    <name evidence="2" type="ORF">J2N86_13285</name>
</gene>
<dbReference type="EMBL" id="CP071527">
    <property type="protein sequence ID" value="USQ13635.1"/>
    <property type="molecule type" value="Genomic_DNA"/>
</dbReference>
<organism evidence="2 3">
    <name type="scientific">Legionella lytica</name>
    <dbReference type="NCBI Taxonomy" id="96232"/>
    <lineage>
        <taxon>Bacteria</taxon>
        <taxon>Pseudomonadati</taxon>
        <taxon>Pseudomonadota</taxon>
        <taxon>Gammaproteobacteria</taxon>
        <taxon>Legionellales</taxon>
        <taxon>Legionellaceae</taxon>
        <taxon>Legionella</taxon>
    </lineage>
</organism>
<dbReference type="Proteomes" id="UP001057474">
    <property type="component" value="Chromosome"/>
</dbReference>
<keyword evidence="1" id="KW-0472">Membrane</keyword>
<keyword evidence="3" id="KW-1185">Reference proteome</keyword>